<evidence type="ECO:0000256" key="6">
    <source>
        <dbReference type="ARBA" id="ARBA00022825"/>
    </source>
</evidence>
<organism evidence="15 16">
    <name type="scientific">Eiseniibacteriota bacterium</name>
    <dbReference type="NCBI Taxonomy" id="2212470"/>
    <lineage>
        <taxon>Bacteria</taxon>
        <taxon>Candidatus Eiseniibacteriota</taxon>
    </lineage>
</organism>
<dbReference type="Proteomes" id="UP000319836">
    <property type="component" value="Unassembled WGS sequence"/>
</dbReference>
<accession>A0A538UBN1</accession>
<evidence type="ECO:0000259" key="13">
    <source>
        <dbReference type="Pfam" id="PF07705"/>
    </source>
</evidence>
<feature type="domain" description="C5a peptidase/Subtilisin-like protease SBT2-like Fn3-like" evidence="12">
    <location>
        <begin position="604"/>
        <end position="708"/>
    </location>
</feature>
<keyword evidence="5 8" id="KW-0378">Hydrolase</keyword>
<dbReference type="PROSITE" id="PS00138">
    <property type="entry name" value="SUBTILASE_SER"/>
    <property type="match status" value="1"/>
</dbReference>
<dbReference type="InterPro" id="IPR011635">
    <property type="entry name" value="CARDB"/>
</dbReference>
<sequence length="1058" mass="109371">MKRFVRALGLIAIIIATTAGVARSQDSVDLSQSDGAIATADGKQIWFVELLNPPTTDGGDLGTILTEQSTFRTSATQAGVRYNEKYAFQNLWNGLSIAVDPKDLGKLRRMSSIGALYPVTTITLPNDDTVNEPELATALKMTGADVAHSQLGLTGAGVKVGIIDTGQDYDHPDLGGDGVQRTNSHVFPTARAVTGYDFVGDAWAPGGTPVPDAYPDDCNGHGTHVSGIVGANGAVVGVAPGVTFGVYKVFGCGTSTASDVMIAAMERALADGMQVINMSIGAAMQWPSYPTAAATKRLVDHGVVVVCSAGNDQNIGLYASAAPAVGEKAISVASFDNIAFNQSAFTVSPDDHPIGYNPAASGPAIPVSGTFPLVRTGTTSSAADGCAAFAPGSLSGKVALIRRGTCGFYNKAINAQNAGAVGVILYNNAGGQLNPSVAGSPPVTIPVVGITLADGVLLDSRIQAGPVSITWTGGSVSIPNVTGGFISSFSSWGVSPDLSTKPDIGAPGGLIRSSVPIEQGSYAVFSGTSMSSPHVAGGVALLLEAHPNTPPNTVRDILQNSAEPHGLSPANPGLLASVHLQGAGMLNIPGAVLANTRIQPGKLSLGETSGGSVTQTLTISNNSDHDISYALGHSPALATGPNTFTVALFNAPSVVSFSANPVFVPAGGSAPVDVTVAPSAGLADRSIFSGYIDVTPDDGSPEYDVPYTGFKGDYQSIPVLTPTASGFPWLARQVGTSLFKQNAGATFSLTGVDFPIIVFHLDHAISLFTVEAFDAVTGKSWHLIDRERDIRRSTGPNSFFTLAWDGTTFHGNAQDVVPNGNYVIKLSIVKALGSEANPGDVETFTSPQFFLARPDISLESFSVSQNSVAAGDQVTLSATVRNTKIDPKPNVHVSFFDGDALLGESFVDLAAGETRSVESAWTVGTDPTHHLKVKVDPLPTEEIVANNEIDVDVNLGEAIVGVGAGAHVLAFAPARPNPSSGAVNLGFSLPKSGPVSLDVFDVTGRRLKTWRWTNLEAGEHSIAWDGKTESGRMAPTGTVLLRLNAMGRSLTQKAVRIQ</sequence>
<dbReference type="Pfam" id="PF06280">
    <property type="entry name" value="fn3_5"/>
    <property type="match status" value="1"/>
</dbReference>
<evidence type="ECO:0000256" key="4">
    <source>
        <dbReference type="ARBA" id="ARBA00022729"/>
    </source>
</evidence>
<feature type="active site" description="Charge relay system" evidence="7 8">
    <location>
        <position position="529"/>
    </location>
</feature>
<keyword evidence="2" id="KW-0964">Secreted</keyword>
<dbReference type="PANTHER" id="PTHR43806:SF66">
    <property type="entry name" value="SERIN ENDOPEPTIDASE"/>
    <property type="match status" value="1"/>
</dbReference>
<dbReference type="InterPro" id="IPR015500">
    <property type="entry name" value="Peptidase_S8_subtilisin-rel"/>
</dbReference>
<dbReference type="Gene3D" id="2.60.40.4070">
    <property type="match status" value="1"/>
</dbReference>
<evidence type="ECO:0000259" key="12">
    <source>
        <dbReference type="Pfam" id="PF06280"/>
    </source>
</evidence>
<evidence type="ECO:0000313" key="16">
    <source>
        <dbReference type="Proteomes" id="UP000319836"/>
    </source>
</evidence>
<evidence type="ECO:0000256" key="5">
    <source>
        <dbReference type="ARBA" id="ARBA00022801"/>
    </source>
</evidence>
<feature type="active site" description="Charge relay system" evidence="7 8">
    <location>
        <position position="164"/>
    </location>
</feature>
<dbReference type="Gene3D" id="2.60.40.10">
    <property type="entry name" value="Immunoglobulins"/>
    <property type="match status" value="1"/>
</dbReference>
<dbReference type="InterPro" id="IPR022398">
    <property type="entry name" value="Peptidase_S8_His-AS"/>
</dbReference>
<dbReference type="InterPro" id="IPR050131">
    <property type="entry name" value="Peptidase_S8_subtilisin-like"/>
</dbReference>
<evidence type="ECO:0000259" key="14">
    <source>
        <dbReference type="Pfam" id="PF13860"/>
    </source>
</evidence>
<keyword evidence="2" id="KW-0134">Cell wall</keyword>
<evidence type="ECO:0000259" key="10">
    <source>
        <dbReference type="Pfam" id="PF00082"/>
    </source>
</evidence>
<keyword evidence="6 8" id="KW-0720">Serine protease</keyword>
<dbReference type="InterPro" id="IPR046450">
    <property type="entry name" value="PA_dom_sf"/>
</dbReference>
<name>A0A538UBN1_UNCEI</name>
<feature type="domain" description="PA" evidence="11">
    <location>
        <begin position="370"/>
        <end position="456"/>
    </location>
</feature>
<keyword evidence="4 9" id="KW-0732">Signal</keyword>
<evidence type="ECO:0000256" key="3">
    <source>
        <dbReference type="ARBA" id="ARBA00022670"/>
    </source>
</evidence>
<dbReference type="InterPro" id="IPR013783">
    <property type="entry name" value="Ig-like_fold"/>
</dbReference>
<dbReference type="Pfam" id="PF00082">
    <property type="entry name" value="Peptidase_S8"/>
    <property type="match status" value="1"/>
</dbReference>
<dbReference type="InterPro" id="IPR034187">
    <property type="entry name" value="Peptidases_S8_5"/>
</dbReference>
<dbReference type="Gene3D" id="3.50.30.30">
    <property type="match status" value="1"/>
</dbReference>
<dbReference type="PANTHER" id="PTHR43806">
    <property type="entry name" value="PEPTIDASE S8"/>
    <property type="match status" value="1"/>
</dbReference>
<dbReference type="SUPFAM" id="SSF52025">
    <property type="entry name" value="PA domain"/>
    <property type="match status" value="1"/>
</dbReference>
<comment type="caution">
    <text evidence="15">The sequence shown here is derived from an EMBL/GenBank/DDBJ whole genome shotgun (WGS) entry which is preliminary data.</text>
</comment>
<feature type="domain" description="Peptidase S8/S53" evidence="10">
    <location>
        <begin position="155"/>
        <end position="582"/>
    </location>
</feature>
<evidence type="ECO:0000313" key="15">
    <source>
        <dbReference type="EMBL" id="TMQ73318.1"/>
    </source>
</evidence>
<dbReference type="GO" id="GO:0005615">
    <property type="term" value="C:extracellular space"/>
    <property type="evidence" value="ECO:0007669"/>
    <property type="project" value="TreeGrafter"/>
</dbReference>
<dbReference type="InterPro" id="IPR000209">
    <property type="entry name" value="Peptidase_S8/S53_dom"/>
</dbReference>
<feature type="chain" id="PRO_5021909494" evidence="9">
    <location>
        <begin position="25"/>
        <end position="1058"/>
    </location>
</feature>
<feature type="signal peptide" evidence="9">
    <location>
        <begin position="1"/>
        <end position="24"/>
    </location>
</feature>
<dbReference type="GO" id="GO:0016020">
    <property type="term" value="C:membrane"/>
    <property type="evidence" value="ECO:0007669"/>
    <property type="project" value="InterPro"/>
</dbReference>
<dbReference type="PROSITE" id="PS00137">
    <property type="entry name" value="SUBTILASE_HIS"/>
    <property type="match status" value="1"/>
</dbReference>
<dbReference type="Pfam" id="PF02225">
    <property type="entry name" value="PA"/>
    <property type="match status" value="1"/>
</dbReference>
<dbReference type="SUPFAM" id="SSF52743">
    <property type="entry name" value="Subtilisin-like"/>
    <property type="match status" value="1"/>
</dbReference>
<dbReference type="InterPro" id="IPR025965">
    <property type="entry name" value="FlgD/Vpr_Ig-like"/>
</dbReference>
<evidence type="ECO:0000256" key="1">
    <source>
        <dbReference type="ARBA" id="ARBA00011073"/>
    </source>
</evidence>
<dbReference type="Pfam" id="PF13860">
    <property type="entry name" value="FlgD_ig"/>
    <property type="match status" value="1"/>
</dbReference>
<dbReference type="EMBL" id="VBPA01000011">
    <property type="protein sequence ID" value="TMQ73318.1"/>
    <property type="molecule type" value="Genomic_DNA"/>
</dbReference>
<evidence type="ECO:0000256" key="9">
    <source>
        <dbReference type="SAM" id="SignalP"/>
    </source>
</evidence>
<evidence type="ECO:0000256" key="8">
    <source>
        <dbReference type="PROSITE-ProRule" id="PRU01240"/>
    </source>
</evidence>
<dbReference type="InterPro" id="IPR036852">
    <property type="entry name" value="Peptidase_S8/S53_dom_sf"/>
</dbReference>
<dbReference type="InterPro" id="IPR010435">
    <property type="entry name" value="C5a/SBT2-like_Fn3"/>
</dbReference>
<dbReference type="InterPro" id="IPR023828">
    <property type="entry name" value="Peptidase_S8_Ser-AS"/>
</dbReference>
<evidence type="ECO:0000259" key="11">
    <source>
        <dbReference type="Pfam" id="PF02225"/>
    </source>
</evidence>
<protein>
    <submittedName>
        <fullName evidence="15">Peptidase S8</fullName>
    </submittedName>
</protein>
<dbReference type="GO" id="GO:0006508">
    <property type="term" value="P:proteolysis"/>
    <property type="evidence" value="ECO:0007669"/>
    <property type="project" value="UniProtKB-KW"/>
</dbReference>
<dbReference type="PROSITE" id="PS51892">
    <property type="entry name" value="SUBTILASE"/>
    <property type="match status" value="1"/>
</dbReference>
<dbReference type="Pfam" id="PF07705">
    <property type="entry name" value="CARDB"/>
    <property type="match status" value="1"/>
</dbReference>
<feature type="active site" description="Charge relay system" evidence="7 8">
    <location>
        <position position="221"/>
    </location>
</feature>
<dbReference type="InterPro" id="IPR003137">
    <property type="entry name" value="PA_domain"/>
</dbReference>
<reference evidence="15 16" key="1">
    <citation type="journal article" date="2019" name="Nat. Microbiol.">
        <title>Mediterranean grassland soil C-N compound turnover is dependent on rainfall and depth, and is mediated by genomically divergent microorganisms.</title>
        <authorList>
            <person name="Diamond S."/>
            <person name="Andeer P.F."/>
            <person name="Li Z."/>
            <person name="Crits-Christoph A."/>
            <person name="Burstein D."/>
            <person name="Anantharaman K."/>
            <person name="Lane K.R."/>
            <person name="Thomas B.C."/>
            <person name="Pan C."/>
            <person name="Northen T.R."/>
            <person name="Banfield J.F."/>
        </authorList>
    </citation>
    <scope>NUCLEOTIDE SEQUENCE [LARGE SCALE GENOMIC DNA]</scope>
    <source>
        <strain evidence="15">WS_10</strain>
    </source>
</reference>
<feature type="domain" description="FlgD/Vpr Ig-like" evidence="14">
    <location>
        <begin position="986"/>
        <end position="1044"/>
    </location>
</feature>
<dbReference type="Gene3D" id="3.40.50.200">
    <property type="entry name" value="Peptidase S8/S53 domain"/>
    <property type="match status" value="1"/>
</dbReference>
<dbReference type="CDD" id="cd07489">
    <property type="entry name" value="Peptidases_S8_5"/>
    <property type="match status" value="1"/>
</dbReference>
<evidence type="ECO:0000256" key="7">
    <source>
        <dbReference type="PIRSR" id="PIRSR615500-1"/>
    </source>
</evidence>
<gene>
    <name evidence="15" type="ORF">E6K80_00450</name>
</gene>
<feature type="domain" description="CARDB" evidence="13">
    <location>
        <begin position="854"/>
        <end position="937"/>
    </location>
</feature>
<comment type="similarity">
    <text evidence="1 8">Belongs to the peptidase S8 family.</text>
</comment>
<dbReference type="GO" id="GO:0004252">
    <property type="term" value="F:serine-type endopeptidase activity"/>
    <property type="evidence" value="ECO:0007669"/>
    <property type="project" value="UniProtKB-UniRule"/>
</dbReference>
<proteinExistence type="inferred from homology"/>
<keyword evidence="3 8" id="KW-0645">Protease</keyword>
<evidence type="ECO:0000256" key="2">
    <source>
        <dbReference type="ARBA" id="ARBA00022512"/>
    </source>
</evidence>
<dbReference type="PRINTS" id="PR00723">
    <property type="entry name" value="SUBTILISIN"/>
</dbReference>
<dbReference type="AlphaFoldDB" id="A0A538UBN1"/>
<dbReference type="Gene3D" id="2.60.40.1710">
    <property type="entry name" value="Subtilisin-like superfamily"/>
    <property type="match status" value="1"/>
</dbReference>